<name>A0A2N9WTR7_9NEIS</name>
<evidence type="ECO:0000259" key="1">
    <source>
        <dbReference type="Pfam" id="PF10108"/>
    </source>
</evidence>
<dbReference type="InterPro" id="IPR019288">
    <property type="entry name" value="3'-5'_exonuclease_PolB-like"/>
</dbReference>
<dbReference type="Proteomes" id="UP000231293">
    <property type="component" value="Unassembled WGS sequence"/>
</dbReference>
<evidence type="ECO:0000313" key="3">
    <source>
        <dbReference type="Proteomes" id="UP000231293"/>
    </source>
</evidence>
<organism evidence="2 3">
    <name type="scientific">Snodgrassella alvi</name>
    <dbReference type="NCBI Taxonomy" id="1196083"/>
    <lineage>
        <taxon>Bacteria</taxon>
        <taxon>Pseudomonadati</taxon>
        <taxon>Pseudomonadota</taxon>
        <taxon>Betaproteobacteria</taxon>
        <taxon>Neisseriales</taxon>
        <taxon>Neisseriaceae</taxon>
        <taxon>Snodgrassella</taxon>
    </lineage>
</organism>
<accession>A0A2N9WTR7</accession>
<dbReference type="Pfam" id="PF10108">
    <property type="entry name" value="DNA_pol_B_exo2"/>
    <property type="match status" value="1"/>
</dbReference>
<dbReference type="CDD" id="cd05782">
    <property type="entry name" value="DNA_polB_like1_exo"/>
    <property type="match status" value="1"/>
</dbReference>
<dbReference type="Gene3D" id="3.30.420.10">
    <property type="entry name" value="Ribonuclease H-like superfamily/Ribonuclease H"/>
    <property type="match status" value="1"/>
</dbReference>
<reference evidence="2 3" key="1">
    <citation type="journal article" date="2017" name="MBio">
        <title>Type VI secretion-mediated competition in the bee gut microbiome.</title>
        <authorList>
            <person name="Steele M.I."/>
            <person name="Kwong W.K."/>
            <person name="Powell J.E."/>
            <person name="Whiteley M."/>
            <person name="Moran N.A."/>
        </authorList>
    </citation>
    <scope>NUCLEOTIDE SEQUENCE [LARGE SCALE GENOMIC DNA]</scope>
    <source>
        <strain evidence="2 3">App2-2</strain>
    </source>
</reference>
<dbReference type="InterPro" id="IPR012337">
    <property type="entry name" value="RNaseH-like_sf"/>
</dbReference>
<evidence type="ECO:0000313" key="2">
    <source>
        <dbReference type="EMBL" id="PIT15072.1"/>
    </source>
</evidence>
<dbReference type="EMBL" id="MDVB01000065">
    <property type="protein sequence ID" value="PIT15072.1"/>
    <property type="molecule type" value="Genomic_DNA"/>
</dbReference>
<keyword evidence="2" id="KW-0378">Hydrolase</keyword>
<sequence length="266" mass="30154">MTPILAFDIETVPDVAGIRVLNHLPAEVSDAEVVEFALQQRRAKTGGNDFMQLHLQQVVAISCCMRWGADKIHIGSIGTPEDSEETLIARFFELIETHTPQLVSWNGGGFDLPVLHYRALIYGISAARYWDMGEGDFGDSRDFKWNNYISRYHARHCDLMDLLSLYQARACVPLDDMAKLCGFPGKLGMDGSKVWAAYQQGELAQIRHYCETDAANTYLMYLRFNLLRGFLNADEYEQEIRCLKAYLNGQQAPHWQEFLAAWGSSS</sequence>
<protein>
    <submittedName>
        <fullName evidence="2">3'-5' exonuclease</fullName>
    </submittedName>
</protein>
<dbReference type="GO" id="GO:0004527">
    <property type="term" value="F:exonuclease activity"/>
    <property type="evidence" value="ECO:0007669"/>
    <property type="project" value="UniProtKB-KW"/>
</dbReference>
<gene>
    <name evidence="2" type="ORF">BGI32_06100</name>
</gene>
<dbReference type="SUPFAM" id="SSF53098">
    <property type="entry name" value="Ribonuclease H-like"/>
    <property type="match status" value="1"/>
</dbReference>
<dbReference type="RefSeq" id="WP_100113624.1">
    <property type="nucleotide sequence ID" value="NZ_MDVB01000065.1"/>
</dbReference>
<feature type="domain" description="Predicted 3'-5' exonuclease PolB-like" evidence="1">
    <location>
        <begin position="48"/>
        <end position="262"/>
    </location>
</feature>
<proteinExistence type="predicted"/>
<dbReference type="GO" id="GO:0003676">
    <property type="term" value="F:nucleic acid binding"/>
    <property type="evidence" value="ECO:0007669"/>
    <property type="project" value="InterPro"/>
</dbReference>
<keyword evidence="2" id="KW-0269">Exonuclease</keyword>
<dbReference type="InterPro" id="IPR036397">
    <property type="entry name" value="RNaseH_sf"/>
</dbReference>
<dbReference type="AlphaFoldDB" id="A0A2N9WTR7"/>
<keyword evidence="2" id="KW-0540">Nuclease</keyword>
<comment type="caution">
    <text evidence="2">The sequence shown here is derived from an EMBL/GenBank/DDBJ whole genome shotgun (WGS) entry which is preliminary data.</text>
</comment>